<reference evidence="1" key="1">
    <citation type="submission" date="2021-07" db="EMBL/GenBank/DDBJ databases">
        <authorList>
            <consortium name="Clinical and Environmental Microbiology Branch: Whole genome sequencing antimicrobial resistance pathogens in the healthcare setting"/>
        </authorList>
    </citation>
    <scope>NUCLEOTIDE SEQUENCE</scope>
    <source>
        <strain evidence="1">2021DK-00049</strain>
    </source>
</reference>
<accession>A0AAD2PQR8</accession>
<evidence type="ECO:0000313" key="1">
    <source>
        <dbReference type="EMBL" id="EHT9939554.1"/>
    </source>
</evidence>
<dbReference type="GO" id="GO:0051495">
    <property type="term" value="P:positive regulation of cytoskeleton organization"/>
    <property type="evidence" value="ECO:0007669"/>
    <property type="project" value="InterPro"/>
</dbReference>
<dbReference type="InterPro" id="IPR009320">
    <property type="entry name" value="Antitoxin_CbeA"/>
</dbReference>
<dbReference type="EMBL" id="ABBJDF010000014">
    <property type="protein sequence ID" value="EHT9939554.1"/>
    <property type="molecule type" value="Genomic_DNA"/>
</dbReference>
<protein>
    <submittedName>
        <fullName evidence="1">Type IV toxin-antitoxin system YeeU family antitoxin</fullName>
    </submittedName>
</protein>
<dbReference type="InterPro" id="IPR038025">
    <property type="entry name" value="CbeA_sf"/>
</dbReference>
<dbReference type="Gene3D" id="3.30.450.20">
    <property type="entry name" value="PAS domain"/>
    <property type="match status" value="1"/>
</dbReference>
<name>A0AAD2PQR8_CITFR</name>
<proteinExistence type="predicted"/>
<sequence>MKSNNTKSTPVWGLPTTSNPSFGARLIQEGKQLHYLADRSAINGTFTHVQLQTLNIVFPVFVKQMQAALCSGELNPRKARRFTSTLNGMTLEADTNGSFGYVYIVIYLTTQSQGEPL</sequence>
<comment type="caution">
    <text evidence="1">The sequence shown here is derived from an EMBL/GenBank/DDBJ whole genome shotgun (WGS) entry which is preliminary data.</text>
</comment>
<gene>
    <name evidence="1" type="ORF">KY227_002637</name>
</gene>
<dbReference type="Pfam" id="PF06154">
    <property type="entry name" value="CbeA_antitoxin"/>
    <property type="match status" value="1"/>
</dbReference>
<dbReference type="RefSeq" id="WP_181506239.1">
    <property type="nucleotide sequence ID" value="NZ_AP026940.1"/>
</dbReference>
<organism evidence="1">
    <name type="scientific">Citrobacter freundii</name>
    <dbReference type="NCBI Taxonomy" id="546"/>
    <lineage>
        <taxon>Bacteria</taxon>
        <taxon>Pseudomonadati</taxon>
        <taxon>Pseudomonadota</taxon>
        <taxon>Gammaproteobacteria</taxon>
        <taxon>Enterobacterales</taxon>
        <taxon>Enterobacteriaceae</taxon>
        <taxon>Citrobacter</taxon>
        <taxon>Citrobacter freundii complex</taxon>
    </lineage>
</organism>
<dbReference type="SUPFAM" id="SSF143737">
    <property type="entry name" value="YeeU-like"/>
    <property type="match status" value="1"/>
</dbReference>
<dbReference type="AlphaFoldDB" id="A0AAD2PQR8"/>